<gene>
    <name evidence="1" type="ORF">ABVT43_03305</name>
</gene>
<dbReference type="Pfam" id="PF03553">
    <property type="entry name" value="Na_H_antiporter"/>
    <property type="match status" value="2"/>
</dbReference>
<dbReference type="Proteomes" id="UP001548189">
    <property type="component" value="Unassembled WGS sequence"/>
</dbReference>
<dbReference type="InterPro" id="IPR018461">
    <property type="entry name" value="Na/H_Antiport_NhaC-like_C"/>
</dbReference>
<reference evidence="1 2" key="1">
    <citation type="submission" date="2024-06" db="EMBL/GenBank/DDBJ databases">
        <authorList>
            <person name="Li F."/>
        </authorList>
    </citation>
    <scope>NUCLEOTIDE SEQUENCE [LARGE SCALE GENOMIC DNA]</scope>
    <source>
        <strain evidence="1 2">GXAS 311</strain>
    </source>
</reference>
<keyword evidence="2" id="KW-1185">Reference proteome</keyword>
<evidence type="ECO:0000313" key="1">
    <source>
        <dbReference type="EMBL" id="MET1254147.1"/>
    </source>
</evidence>
<dbReference type="EMBL" id="JBEVCJ010000002">
    <property type="protein sequence ID" value="MET1254147.1"/>
    <property type="molecule type" value="Genomic_DNA"/>
</dbReference>
<comment type="caution">
    <text evidence="1">The sequence shown here is derived from an EMBL/GenBank/DDBJ whole genome shotgun (WGS) entry which is preliminary data.</text>
</comment>
<dbReference type="PANTHER" id="PTHR33451:SF3">
    <property type="entry name" value="MALATE-2H(+)_NA(+)-LACTATE ANTIPORTER"/>
    <property type="match status" value="1"/>
</dbReference>
<organism evidence="1 2">
    <name type="scientific">Aliikangiella maris</name>
    <dbReference type="NCBI Taxonomy" id="3162458"/>
    <lineage>
        <taxon>Bacteria</taxon>
        <taxon>Pseudomonadati</taxon>
        <taxon>Pseudomonadota</taxon>
        <taxon>Gammaproteobacteria</taxon>
        <taxon>Oceanospirillales</taxon>
        <taxon>Pleioneaceae</taxon>
        <taxon>Aliikangiella</taxon>
    </lineage>
</organism>
<evidence type="ECO:0000313" key="2">
    <source>
        <dbReference type="Proteomes" id="UP001548189"/>
    </source>
</evidence>
<proteinExistence type="predicted"/>
<sequence length="556" mass="59757">MTVDNKKQPTLIDALIPVAILILMLFGAVKLYEDNSSYGPNQIALLLSAAVAMLIGYKNGFSWKELEEGIVKGISMALGAILILLMVGSLIGTWILAGTVPTMIYYGLQILDPAFFYAAACLICALVSISIGSSWTTAGTVGVALIGIASGLELSVAIAAGAVISGAYFGDKMSPLSDTTNLAPAVTGTELFIHIRHMAWTTGPSILIAIFLFLIIGLTENSSATTAGLDTTLSVIDNHFNISILSLIPLVVVLVLAYKRMPAFPTLMIGALLGGIFAIAFQPASTEKSVEDSIYSCQASTKQSIKSCEVLSVDREKTQNGQNQYVVTFDVRPEFSFAFTLSKTLDSDKSQTISLSKNGQEVIIELERRSYWVNAIDAVWRVMSGGYKSATGDASVDELLSRGGMESMLNPTVWLILCAMTFGAVLETVGLLQCLVNSALHLVKGTGSLVITVIATCIGINIIAADQYIAIVLPGRMYRAEFKRRKLHPKNLSRVLEDSATITSPLIPWNTCGAFMASTLGVSTFIYLPFCFFNLINPIVSIIYGVTNFKIEKIKE</sequence>
<dbReference type="InterPro" id="IPR052180">
    <property type="entry name" value="NhaC_Na-H+_Antiporter"/>
</dbReference>
<dbReference type="PANTHER" id="PTHR33451">
    <property type="entry name" value="MALATE-2H(+)/NA(+)-LACTATE ANTIPORTER"/>
    <property type="match status" value="1"/>
</dbReference>
<protein>
    <submittedName>
        <fullName evidence="1">Na+/H+ antiporter NhaC family protein</fullName>
    </submittedName>
</protein>
<accession>A0ABV2BQD2</accession>
<name>A0ABV2BQD2_9GAMM</name>